<evidence type="ECO:0000313" key="3">
    <source>
        <dbReference type="Proteomes" id="UP001147760"/>
    </source>
</evidence>
<dbReference type="PANTHER" id="PTHR38795">
    <property type="entry name" value="DUF6604 DOMAIN-CONTAINING PROTEIN"/>
    <property type="match status" value="1"/>
</dbReference>
<dbReference type="PANTHER" id="PTHR38795:SF1">
    <property type="entry name" value="DUF6604 DOMAIN-CONTAINING PROTEIN"/>
    <property type="match status" value="1"/>
</dbReference>
<feature type="compositionally biased region" description="Basic residues" evidence="1">
    <location>
        <begin position="163"/>
        <end position="177"/>
    </location>
</feature>
<comment type="caution">
    <text evidence="2">The sequence shown here is derived from an EMBL/GenBank/DDBJ whole genome shotgun (WGS) entry which is preliminary data.</text>
</comment>
<accession>A0A9W9X198</accession>
<dbReference type="OrthoDB" id="5339038at2759"/>
<dbReference type="Proteomes" id="UP001147760">
    <property type="component" value="Unassembled WGS sequence"/>
</dbReference>
<evidence type="ECO:0000256" key="1">
    <source>
        <dbReference type="SAM" id="MobiDB-lite"/>
    </source>
</evidence>
<evidence type="ECO:0000313" key="2">
    <source>
        <dbReference type="EMBL" id="KAJ5480385.1"/>
    </source>
</evidence>
<organism evidence="2 3">
    <name type="scientific">Penicillium desertorum</name>
    <dbReference type="NCBI Taxonomy" id="1303715"/>
    <lineage>
        <taxon>Eukaryota</taxon>
        <taxon>Fungi</taxon>
        <taxon>Dikarya</taxon>
        <taxon>Ascomycota</taxon>
        <taxon>Pezizomycotina</taxon>
        <taxon>Eurotiomycetes</taxon>
        <taxon>Eurotiomycetidae</taxon>
        <taxon>Eurotiales</taxon>
        <taxon>Aspergillaceae</taxon>
        <taxon>Penicillium</taxon>
    </lineage>
</organism>
<reference evidence="2" key="2">
    <citation type="journal article" date="2023" name="IMA Fungus">
        <title>Comparative genomic study of the Penicillium genus elucidates a diverse pangenome and 15 lateral gene transfer events.</title>
        <authorList>
            <person name="Petersen C."/>
            <person name="Sorensen T."/>
            <person name="Nielsen M.R."/>
            <person name="Sondergaard T.E."/>
            <person name="Sorensen J.L."/>
            <person name="Fitzpatrick D.A."/>
            <person name="Frisvad J.C."/>
            <person name="Nielsen K.L."/>
        </authorList>
    </citation>
    <scope>NUCLEOTIDE SEQUENCE</scope>
    <source>
        <strain evidence="2">IBT 17660</strain>
    </source>
</reference>
<protein>
    <submittedName>
        <fullName evidence="2">Uncharacterized protein</fullName>
    </submittedName>
</protein>
<name>A0A9W9X198_9EURO</name>
<reference evidence="2" key="1">
    <citation type="submission" date="2022-12" db="EMBL/GenBank/DDBJ databases">
        <authorList>
            <person name="Petersen C."/>
        </authorList>
    </citation>
    <scope>NUCLEOTIDE SEQUENCE</scope>
    <source>
        <strain evidence="2">IBT 17660</strain>
    </source>
</reference>
<proteinExistence type="predicted"/>
<dbReference type="AlphaFoldDB" id="A0A9W9X198"/>
<feature type="region of interest" description="Disordered" evidence="1">
    <location>
        <begin position="162"/>
        <end position="184"/>
    </location>
</feature>
<keyword evidence="3" id="KW-1185">Reference proteome</keyword>
<sequence length="444" mass="49926">MGRESKCGKGFCESVDVLTKSFDRDPKLSRYPNTASLKKRLITLRQDFVNWLGETKDTYGLNSRFSNTNSNGLWEYSPFLCGAGLSEALESAYGMGMLLWDKFPEPMCVLHLHNVLVQKGLIAQPVILWAALQSFFQDSLFSNGNIPTFEFAEAIITRIGRPNAHRSSPRNRSRRQQLSRNATNMNELLDPSVNRLFKTKSLLQAYRGANWIPDRIPDEDIPFPTSLASMRLVETKKTKDRATGEVTLADTDLVRRARSGGLSDKELIRLSSEFVMLEQPGVSEMMKTSQPTVPEEHPFGPAGDPSKHDLSLPTYVNLLKLDLVDDVCGNMRPLSGLNYNSILVHCYWMFRKIEEKLKARYNQTWAQAYLGQCALTQREVFTVAALGGRDPECLEVIAGVFEEQSPGFMDHIYWDTLSDISGQREIAASGDDKTRSSPDSCTIM</sequence>
<dbReference type="EMBL" id="JAPWDO010000003">
    <property type="protein sequence ID" value="KAJ5480385.1"/>
    <property type="molecule type" value="Genomic_DNA"/>
</dbReference>
<gene>
    <name evidence="2" type="ORF">N7530_005894</name>
</gene>